<proteinExistence type="predicted"/>
<protein>
    <submittedName>
        <fullName evidence="5">DNA-binding transcriptional regulator, MarR family</fullName>
    </submittedName>
</protein>
<dbReference type="PANTHER" id="PTHR35790:SF4">
    <property type="entry name" value="HTH-TYPE TRANSCRIPTIONAL REGULATOR PCHR"/>
    <property type="match status" value="1"/>
</dbReference>
<keyword evidence="3" id="KW-0804">Transcription</keyword>
<evidence type="ECO:0000256" key="1">
    <source>
        <dbReference type="ARBA" id="ARBA00023015"/>
    </source>
</evidence>
<accession>A0A1H3TNU5</accession>
<dbReference type="SUPFAM" id="SSF46785">
    <property type="entry name" value="Winged helix' DNA-binding domain"/>
    <property type="match status" value="1"/>
</dbReference>
<dbReference type="PANTHER" id="PTHR35790">
    <property type="entry name" value="HTH-TYPE TRANSCRIPTIONAL REGULATOR PCHR"/>
    <property type="match status" value="1"/>
</dbReference>
<dbReference type="PROSITE" id="PS01117">
    <property type="entry name" value="HTH_MARR_1"/>
    <property type="match status" value="1"/>
</dbReference>
<sequence>MAEITKRLIHEMYMKLVHLNEQKAGADLQAFFAQASAEKLPLLPKNLTSIHVIHCIGNHEPINNTSIAQKMSLSKANITKISSKLLKEGLIKRFQLTDNKKEVFFRLTPAGKEVFALHEKLHKKKEQLFYQLLDRYTEAEQAIVLRFLQELTDQLVEELPEARRECDSQP</sequence>
<dbReference type="GO" id="GO:0003677">
    <property type="term" value="F:DNA binding"/>
    <property type="evidence" value="ECO:0007669"/>
    <property type="project" value="UniProtKB-KW"/>
</dbReference>
<organism evidence="5 6">
    <name type="scientific">Evansella caseinilytica</name>
    <dbReference type="NCBI Taxonomy" id="1503961"/>
    <lineage>
        <taxon>Bacteria</taxon>
        <taxon>Bacillati</taxon>
        <taxon>Bacillota</taxon>
        <taxon>Bacilli</taxon>
        <taxon>Bacillales</taxon>
        <taxon>Bacillaceae</taxon>
        <taxon>Evansella</taxon>
    </lineage>
</organism>
<dbReference type="PROSITE" id="PS50995">
    <property type="entry name" value="HTH_MARR_2"/>
    <property type="match status" value="1"/>
</dbReference>
<dbReference type="GO" id="GO:0003700">
    <property type="term" value="F:DNA-binding transcription factor activity"/>
    <property type="evidence" value="ECO:0007669"/>
    <property type="project" value="InterPro"/>
</dbReference>
<dbReference type="SMART" id="SM00347">
    <property type="entry name" value="HTH_MARR"/>
    <property type="match status" value="1"/>
</dbReference>
<dbReference type="OrthoDB" id="5358347at2"/>
<keyword evidence="1" id="KW-0805">Transcription regulation</keyword>
<evidence type="ECO:0000256" key="3">
    <source>
        <dbReference type="ARBA" id="ARBA00023163"/>
    </source>
</evidence>
<dbReference type="AlphaFoldDB" id="A0A1H3TNU5"/>
<dbReference type="Pfam" id="PF01047">
    <property type="entry name" value="MarR"/>
    <property type="match status" value="1"/>
</dbReference>
<reference evidence="6" key="1">
    <citation type="submission" date="2016-10" db="EMBL/GenBank/DDBJ databases">
        <authorList>
            <person name="Varghese N."/>
            <person name="Submissions S."/>
        </authorList>
    </citation>
    <scope>NUCLEOTIDE SEQUENCE [LARGE SCALE GENOMIC DNA]</scope>
    <source>
        <strain evidence="6">SP</strain>
    </source>
</reference>
<dbReference type="InterPro" id="IPR052067">
    <property type="entry name" value="Metal_resp_HTH_trans_reg"/>
</dbReference>
<keyword evidence="2 5" id="KW-0238">DNA-binding</keyword>
<gene>
    <name evidence="5" type="ORF">SAMN05421736_11599</name>
</gene>
<dbReference type="InterPro" id="IPR023187">
    <property type="entry name" value="Tscrpt_reg_MarR-type_CS"/>
</dbReference>
<evidence type="ECO:0000313" key="6">
    <source>
        <dbReference type="Proteomes" id="UP000198935"/>
    </source>
</evidence>
<dbReference type="EMBL" id="FNPI01000015">
    <property type="protein sequence ID" value="SDZ51568.1"/>
    <property type="molecule type" value="Genomic_DNA"/>
</dbReference>
<dbReference type="Gene3D" id="1.10.10.10">
    <property type="entry name" value="Winged helix-like DNA-binding domain superfamily/Winged helix DNA-binding domain"/>
    <property type="match status" value="1"/>
</dbReference>
<feature type="domain" description="HTH marR-type" evidence="4">
    <location>
        <begin position="1"/>
        <end position="153"/>
    </location>
</feature>
<evidence type="ECO:0000259" key="4">
    <source>
        <dbReference type="PROSITE" id="PS50995"/>
    </source>
</evidence>
<dbReference type="InterPro" id="IPR000835">
    <property type="entry name" value="HTH_MarR-typ"/>
</dbReference>
<dbReference type="STRING" id="1503961.SAMN05421736_11599"/>
<dbReference type="InterPro" id="IPR036390">
    <property type="entry name" value="WH_DNA-bd_sf"/>
</dbReference>
<keyword evidence="6" id="KW-1185">Reference proteome</keyword>
<evidence type="ECO:0000313" key="5">
    <source>
        <dbReference type="EMBL" id="SDZ51568.1"/>
    </source>
</evidence>
<name>A0A1H3TNU5_9BACI</name>
<dbReference type="Proteomes" id="UP000198935">
    <property type="component" value="Unassembled WGS sequence"/>
</dbReference>
<evidence type="ECO:0000256" key="2">
    <source>
        <dbReference type="ARBA" id="ARBA00023125"/>
    </source>
</evidence>
<dbReference type="InterPro" id="IPR036388">
    <property type="entry name" value="WH-like_DNA-bd_sf"/>
</dbReference>